<gene>
    <name evidence="2" type="ORF">ETP66_07440</name>
</gene>
<sequence length="304" mass="34310">MEAPIKRYMRPGIVHFKAYPVEEGTGPILESLEKLAEDTFFSVVEVGWIKDPRVRDEARYILEQSHLEVAYATQPALFSQKLSLSALDAEVRRRAVNQVKNCIREACHLGARWIRLAAGKDPGPERREEAKQVLVDVILELREFARDYGDPLLTLKVFDRGVDKESLIGPSTDALDIAKAVRRHYPDFGLVVDLSHFPLLRESPEQAIPMVKDFLTHVHIGNCFTKDICHVAYGDLQPRFGLPGGEIDVNEVRGFFRLLLDVGFLNPDRRPVVSAEVRPLLRGERPGLIVANAKRVMEEAWALA</sequence>
<accession>A0A4Q9B5V2</accession>
<name>A0A4Q9B5V2_9DEIN</name>
<dbReference type="OrthoDB" id="6622255at2"/>
<evidence type="ECO:0000313" key="2">
    <source>
        <dbReference type="EMBL" id="TBH20185.1"/>
    </source>
</evidence>
<dbReference type="Pfam" id="PF01261">
    <property type="entry name" value="AP_endonuc_2"/>
    <property type="match status" value="1"/>
</dbReference>
<feature type="domain" description="Xylose isomerase-like TIM barrel" evidence="1">
    <location>
        <begin position="52"/>
        <end position="264"/>
    </location>
</feature>
<dbReference type="EMBL" id="SIJL01000008">
    <property type="protein sequence ID" value="TBH20185.1"/>
    <property type="molecule type" value="Genomic_DNA"/>
</dbReference>
<comment type="caution">
    <text evidence="2">The sequence shown here is derived from an EMBL/GenBank/DDBJ whole genome shotgun (WGS) entry which is preliminary data.</text>
</comment>
<dbReference type="InterPro" id="IPR013022">
    <property type="entry name" value="Xyl_isomerase-like_TIM-brl"/>
</dbReference>
<dbReference type="InterPro" id="IPR050312">
    <property type="entry name" value="IolE/XylAMocC-like"/>
</dbReference>
<dbReference type="AlphaFoldDB" id="A0A4Q9B5V2"/>
<evidence type="ECO:0000259" key="1">
    <source>
        <dbReference type="Pfam" id="PF01261"/>
    </source>
</evidence>
<keyword evidence="2" id="KW-0413">Isomerase</keyword>
<keyword evidence="3" id="KW-1185">Reference proteome</keyword>
<proteinExistence type="predicted"/>
<organism evidence="2 3">
    <name type="scientific">Thermus thermamylovorans</name>
    <dbReference type="NCBI Taxonomy" id="2509362"/>
    <lineage>
        <taxon>Bacteria</taxon>
        <taxon>Thermotogati</taxon>
        <taxon>Deinococcota</taxon>
        <taxon>Deinococci</taxon>
        <taxon>Thermales</taxon>
        <taxon>Thermaceae</taxon>
        <taxon>Thermus</taxon>
    </lineage>
</organism>
<reference evidence="2 3" key="1">
    <citation type="submission" date="2019-02" db="EMBL/GenBank/DDBJ databases">
        <title>Thermus sp. a novel from hot spring.</title>
        <authorList>
            <person name="Zhao Z."/>
        </authorList>
    </citation>
    <scope>NUCLEOTIDE SEQUENCE [LARGE SCALE GENOMIC DNA]</scope>
    <source>
        <strain evidence="2 3">CFH 72773T</strain>
    </source>
</reference>
<dbReference type="SUPFAM" id="SSF51658">
    <property type="entry name" value="Xylose isomerase-like"/>
    <property type="match status" value="1"/>
</dbReference>
<evidence type="ECO:0000313" key="3">
    <source>
        <dbReference type="Proteomes" id="UP000292858"/>
    </source>
</evidence>
<dbReference type="Proteomes" id="UP000292858">
    <property type="component" value="Unassembled WGS sequence"/>
</dbReference>
<dbReference type="Gene3D" id="3.20.20.150">
    <property type="entry name" value="Divalent-metal-dependent TIM barrel enzymes"/>
    <property type="match status" value="1"/>
</dbReference>
<dbReference type="GO" id="GO:0016853">
    <property type="term" value="F:isomerase activity"/>
    <property type="evidence" value="ECO:0007669"/>
    <property type="project" value="UniProtKB-KW"/>
</dbReference>
<dbReference type="InterPro" id="IPR036237">
    <property type="entry name" value="Xyl_isomerase-like_sf"/>
</dbReference>
<dbReference type="PANTHER" id="PTHR12110">
    <property type="entry name" value="HYDROXYPYRUVATE ISOMERASE"/>
    <property type="match status" value="1"/>
</dbReference>
<protein>
    <submittedName>
        <fullName evidence="2">Sugar phosphate isomerase/epimerase</fullName>
    </submittedName>
</protein>